<dbReference type="Gene3D" id="3.90.226.10">
    <property type="entry name" value="2-enoyl-CoA Hydratase, Chain A, domain 1"/>
    <property type="match status" value="1"/>
</dbReference>
<evidence type="ECO:0000256" key="6">
    <source>
        <dbReference type="SAM" id="Coils"/>
    </source>
</evidence>
<dbReference type="Proteomes" id="UP001161389">
    <property type="component" value="Unassembled WGS sequence"/>
</dbReference>
<dbReference type="CDD" id="cd06782">
    <property type="entry name" value="cpPDZ_CPP-like"/>
    <property type="match status" value="1"/>
</dbReference>
<dbReference type="GO" id="GO:0004175">
    <property type="term" value="F:endopeptidase activity"/>
    <property type="evidence" value="ECO:0007669"/>
    <property type="project" value="TreeGrafter"/>
</dbReference>
<dbReference type="SMART" id="SM00245">
    <property type="entry name" value="TSPc"/>
    <property type="match status" value="1"/>
</dbReference>
<dbReference type="InterPro" id="IPR040573">
    <property type="entry name" value="TSP_N"/>
</dbReference>
<dbReference type="InterPro" id="IPR001478">
    <property type="entry name" value="PDZ"/>
</dbReference>
<feature type="chain" id="PRO_5041295559" evidence="8">
    <location>
        <begin position="18"/>
        <end position="735"/>
    </location>
</feature>
<keyword evidence="11" id="KW-1185">Reference proteome</keyword>
<keyword evidence="6" id="KW-0175">Coiled coil</keyword>
<evidence type="ECO:0000256" key="1">
    <source>
        <dbReference type="ARBA" id="ARBA00009179"/>
    </source>
</evidence>
<evidence type="ECO:0000313" key="11">
    <source>
        <dbReference type="Proteomes" id="UP001161389"/>
    </source>
</evidence>
<evidence type="ECO:0000256" key="8">
    <source>
        <dbReference type="SAM" id="SignalP"/>
    </source>
</evidence>
<dbReference type="Gene3D" id="2.30.42.10">
    <property type="match status" value="1"/>
</dbReference>
<sequence length="735" mass="82487">MVAALFVVSLASITAFTTEDTSNHSPTSDQANSSPPIIAATDENNSSNDLSFVEHEPLVDTEESEAKTTSNSAPLKPEIDHPGTNREIVLSLLKGHYNSPTINDSLSKKLFESYLNSLDPNRLYFTESDIQSFNQYSLSLDNALLTNDLNPAYDIFNTYHKNLTTRMSWVVALIEDDSYEWNFKQDDQLLIDRSEAPWENSEEELDQLWVKRIKNSLLGLILAGKELPEAKETLLKRYKNQLNRATQTKSEDVFELYMNAFTMTFDPHTNYLSPRDAENFDINMSLSLQGIGAVLQSDNEFTKVVRLIAAGPADKAGELKPGDRIVGVGQGKNGEIVDVVGERLDDVVKKIRGERDTTVRLEIIPASSTDITQTKIIKIVRDKVKLEEQSAKKDIVEIQRDGKTYKVGIINIPTFYMDFEAFRKRDPNYKSTSRDVKNLIAELEEEGIDGLVIDLRNNGGGSLFEARELTGLFIRKGPTVQVRDVDQNVQVHTNSDSNVYYSGPMAVLVNRLSASASEIFAGAMQDYQRAIVLGGQTFGKGTVQSLHRLNHGEIKLTQAKFYRISGQSTQNKGVIPDIEFPSLYNKDVVGESSLDNALPWDTISSIHHSKYGDFSTLVPTLASNHNTRINNDPDFQYLNKQIERLNQQREKTHISLNINERKAEREELEQASLALENERRKAKGEAIFKTVEEMNEFNSEEEANKKPAQEDAVLVESGEILLDMIEMAGIQVTSK</sequence>
<organism evidence="10 11">
    <name type="scientific">Litoribrevibacter albus</name>
    <dbReference type="NCBI Taxonomy" id="1473156"/>
    <lineage>
        <taxon>Bacteria</taxon>
        <taxon>Pseudomonadati</taxon>
        <taxon>Pseudomonadota</taxon>
        <taxon>Gammaproteobacteria</taxon>
        <taxon>Oceanospirillales</taxon>
        <taxon>Oceanospirillaceae</taxon>
        <taxon>Litoribrevibacter</taxon>
    </lineage>
</organism>
<dbReference type="SMART" id="SM00228">
    <property type="entry name" value="PDZ"/>
    <property type="match status" value="1"/>
</dbReference>
<evidence type="ECO:0000259" key="9">
    <source>
        <dbReference type="PROSITE" id="PS50106"/>
    </source>
</evidence>
<dbReference type="InterPro" id="IPR036034">
    <property type="entry name" value="PDZ_sf"/>
</dbReference>
<evidence type="ECO:0000256" key="2">
    <source>
        <dbReference type="ARBA" id="ARBA00022670"/>
    </source>
</evidence>
<dbReference type="Pfam" id="PF00595">
    <property type="entry name" value="PDZ"/>
    <property type="match status" value="1"/>
</dbReference>
<keyword evidence="4 5" id="KW-0720">Serine protease</keyword>
<keyword evidence="8" id="KW-0732">Signal</keyword>
<dbReference type="Pfam" id="PF03572">
    <property type="entry name" value="Peptidase_S41"/>
    <property type="match status" value="1"/>
</dbReference>
<dbReference type="SUPFAM" id="SSF52096">
    <property type="entry name" value="ClpP/crotonase"/>
    <property type="match status" value="1"/>
</dbReference>
<dbReference type="GO" id="GO:0006508">
    <property type="term" value="P:proteolysis"/>
    <property type="evidence" value="ECO:0007669"/>
    <property type="project" value="UniProtKB-KW"/>
</dbReference>
<feature type="domain" description="PDZ" evidence="9">
    <location>
        <begin position="281"/>
        <end position="352"/>
    </location>
</feature>
<dbReference type="InterPro" id="IPR029045">
    <property type="entry name" value="ClpP/crotonase-like_dom_sf"/>
</dbReference>
<dbReference type="GO" id="GO:0007165">
    <property type="term" value="P:signal transduction"/>
    <property type="evidence" value="ECO:0007669"/>
    <property type="project" value="TreeGrafter"/>
</dbReference>
<dbReference type="NCBIfam" id="TIGR00225">
    <property type="entry name" value="prc"/>
    <property type="match status" value="1"/>
</dbReference>
<dbReference type="EMBL" id="BSNM01000011">
    <property type="protein sequence ID" value="GLQ31021.1"/>
    <property type="molecule type" value="Genomic_DNA"/>
</dbReference>
<dbReference type="InterPro" id="IPR020992">
    <property type="entry name" value="Tail_Prtase_C"/>
</dbReference>
<feature type="signal peptide" evidence="8">
    <location>
        <begin position="1"/>
        <end position="17"/>
    </location>
</feature>
<dbReference type="GO" id="GO:0008236">
    <property type="term" value="F:serine-type peptidase activity"/>
    <property type="evidence" value="ECO:0007669"/>
    <property type="project" value="UniProtKB-KW"/>
</dbReference>
<dbReference type="InterPro" id="IPR005151">
    <property type="entry name" value="Tail-specific_protease"/>
</dbReference>
<dbReference type="GO" id="GO:0030288">
    <property type="term" value="C:outer membrane-bounded periplasmic space"/>
    <property type="evidence" value="ECO:0007669"/>
    <property type="project" value="TreeGrafter"/>
</dbReference>
<accession>A0AA37S9P2</accession>
<evidence type="ECO:0000256" key="5">
    <source>
        <dbReference type="RuleBase" id="RU004404"/>
    </source>
</evidence>
<gene>
    <name evidence="10" type="primary">prc</name>
    <name evidence="10" type="ORF">GCM10007876_15000</name>
</gene>
<proteinExistence type="inferred from homology"/>
<reference evidence="10" key="1">
    <citation type="journal article" date="2014" name="Int. J. Syst. Evol. Microbiol.">
        <title>Complete genome sequence of Corynebacterium casei LMG S-19264T (=DSM 44701T), isolated from a smear-ripened cheese.</title>
        <authorList>
            <consortium name="US DOE Joint Genome Institute (JGI-PGF)"/>
            <person name="Walter F."/>
            <person name="Albersmeier A."/>
            <person name="Kalinowski J."/>
            <person name="Ruckert C."/>
        </authorList>
    </citation>
    <scope>NUCLEOTIDE SEQUENCE</scope>
    <source>
        <strain evidence="10">NBRC 110071</strain>
    </source>
</reference>
<dbReference type="FunFam" id="3.90.226.10:FF:000090">
    <property type="entry name" value="Tail-specific protease"/>
    <property type="match status" value="1"/>
</dbReference>
<evidence type="ECO:0000256" key="3">
    <source>
        <dbReference type="ARBA" id="ARBA00022801"/>
    </source>
</evidence>
<dbReference type="CDD" id="cd07560">
    <property type="entry name" value="Peptidase_S41_CPP"/>
    <property type="match status" value="1"/>
</dbReference>
<dbReference type="InterPro" id="IPR004447">
    <property type="entry name" value="Peptidase_S41A"/>
</dbReference>
<dbReference type="PANTHER" id="PTHR32060:SF22">
    <property type="entry name" value="CARBOXYL-TERMINAL-PROCESSING PEPTIDASE 3, CHLOROPLASTIC"/>
    <property type="match status" value="1"/>
</dbReference>
<evidence type="ECO:0000256" key="7">
    <source>
        <dbReference type="SAM" id="MobiDB-lite"/>
    </source>
</evidence>
<feature type="coiled-coil region" evidence="6">
    <location>
        <begin position="658"/>
        <end position="685"/>
    </location>
</feature>
<feature type="region of interest" description="Disordered" evidence="7">
    <location>
        <begin position="18"/>
        <end position="82"/>
    </location>
</feature>
<dbReference type="PROSITE" id="PS50106">
    <property type="entry name" value="PDZ"/>
    <property type="match status" value="1"/>
</dbReference>
<dbReference type="Pfam" id="PF17804">
    <property type="entry name" value="TSP_NTD"/>
    <property type="match status" value="1"/>
</dbReference>
<keyword evidence="2 5" id="KW-0645">Protease</keyword>
<protein>
    <submittedName>
        <fullName evidence="10">Tail-specific protease</fullName>
    </submittedName>
</protein>
<dbReference type="PANTHER" id="PTHR32060">
    <property type="entry name" value="TAIL-SPECIFIC PROTEASE"/>
    <property type="match status" value="1"/>
</dbReference>
<dbReference type="Gene3D" id="3.30.750.44">
    <property type="match status" value="1"/>
</dbReference>
<dbReference type="SUPFAM" id="SSF50156">
    <property type="entry name" value="PDZ domain-like"/>
    <property type="match status" value="1"/>
</dbReference>
<evidence type="ECO:0000256" key="4">
    <source>
        <dbReference type="ARBA" id="ARBA00022825"/>
    </source>
</evidence>
<comment type="similarity">
    <text evidence="1 5">Belongs to the peptidase S41A family.</text>
</comment>
<feature type="compositionally biased region" description="Polar residues" evidence="7">
    <location>
        <begin position="18"/>
        <end position="35"/>
    </location>
</feature>
<reference evidence="10" key="2">
    <citation type="submission" date="2023-01" db="EMBL/GenBank/DDBJ databases">
        <title>Draft genome sequence of Litoribrevibacter albus strain NBRC 110071.</title>
        <authorList>
            <person name="Sun Q."/>
            <person name="Mori K."/>
        </authorList>
    </citation>
    <scope>NUCLEOTIDE SEQUENCE</scope>
    <source>
        <strain evidence="10">NBRC 110071</strain>
    </source>
</reference>
<evidence type="ECO:0000313" key="10">
    <source>
        <dbReference type="EMBL" id="GLQ31021.1"/>
    </source>
</evidence>
<name>A0AA37S9P2_9GAMM</name>
<dbReference type="AlphaFoldDB" id="A0AA37S9P2"/>
<dbReference type="Pfam" id="PF11818">
    <property type="entry name" value="DUF3340"/>
    <property type="match status" value="1"/>
</dbReference>
<comment type="caution">
    <text evidence="10">The sequence shown here is derived from an EMBL/GenBank/DDBJ whole genome shotgun (WGS) entry which is preliminary data.</text>
</comment>
<keyword evidence="3 5" id="KW-0378">Hydrolase</keyword>